<feature type="transmembrane region" description="Helical" evidence="1">
    <location>
        <begin position="65"/>
        <end position="86"/>
    </location>
</feature>
<feature type="transmembrane region" description="Helical" evidence="1">
    <location>
        <begin position="147"/>
        <end position="169"/>
    </location>
</feature>
<name>A0ABY4FX85_9MICO</name>
<evidence type="ECO:0000259" key="2">
    <source>
        <dbReference type="Pfam" id="PF06724"/>
    </source>
</evidence>
<keyword evidence="1" id="KW-0472">Membrane</keyword>
<feature type="domain" description="DUF1206" evidence="2">
    <location>
        <begin position="25"/>
        <end position="89"/>
    </location>
</feature>
<evidence type="ECO:0000313" key="3">
    <source>
        <dbReference type="EMBL" id="UOQ60913.1"/>
    </source>
</evidence>
<gene>
    <name evidence="3" type="ORF">MUN76_02725</name>
</gene>
<feature type="transmembrane region" description="Helical" evidence="1">
    <location>
        <begin position="190"/>
        <end position="217"/>
    </location>
</feature>
<keyword evidence="4" id="KW-1185">Reference proteome</keyword>
<feature type="domain" description="DUF1206" evidence="2">
    <location>
        <begin position="108"/>
        <end position="172"/>
    </location>
</feature>
<organism evidence="3 4">
    <name type="scientific">Leucobacter rhizosphaerae</name>
    <dbReference type="NCBI Taxonomy" id="2932245"/>
    <lineage>
        <taxon>Bacteria</taxon>
        <taxon>Bacillati</taxon>
        <taxon>Actinomycetota</taxon>
        <taxon>Actinomycetes</taxon>
        <taxon>Micrococcales</taxon>
        <taxon>Microbacteriaceae</taxon>
        <taxon>Leucobacter</taxon>
    </lineage>
</organism>
<dbReference type="EMBL" id="CP095043">
    <property type="protein sequence ID" value="UOQ60913.1"/>
    <property type="molecule type" value="Genomic_DNA"/>
</dbReference>
<dbReference type="RefSeq" id="WP_244686927.1">
    <property type="nucleotide sequence ID" value="NZ_CP095043.1"/>
</dbReference>
<accession>A0ABY4FX85</accession>
<sequence length="269" mass="27921">MTNPVKSAARSADDATPLRRLARGGYVANGVLHVLIGVLALIIAWRGRGESDQAGALVAIGSAPLGFVALWAIAALLAALGAFHAVHGLALRISDRRKRWARRTAEWGQALVFLVMAGVAAVVALGARPDPDQTVQDASRELLEMPGGWVVLGVVGIGIGIGGVVWVVMGCRRSYRKQIDLPPGAAGHAISALGVVGFIAKGVALVVVGTLIVVAAVQRDPEQAGGLDAAIESIRALPFGNLLVAIIGFGFLTYGVFCGFRARYAHLDD</sequence>
<dbReference type="InterPro" id="IPR009597">
    <property type="entry name" value="DUF1206"/>
</dbReference>
<feature type="transmembrane region" description="Helical" evidence="1">
    <location>
        <begin position="237"/>
        <end position="257"/>
    </location>
</feature>
<proteinExistence type="predicted"/>
<feature type="transmembrane region" description="Helical" evidence="1">
    <location>
        <begin position="107"/>
        <end position="127"/>
    </location>
</feature>
<feature type="transmembrane region" description="Helical" evidence="1">
    <location>
        <begin position="26"/>
        <end position="45"/>
    </location>
</feature>
<evidence type="ECO:0000313" key="4">
    <source>
        <dbReference type="Proteomes" id="UP000831775"/>
    </source>
</evidence>
<dbReference type="Pfam" id="PF06724">
    <property type="entry name" value="DUF1206"/>
    <property type="match status" value="3"/>
</dbReference>
<feature type="domain" description="DUF1206" evidence="2">
    <location>
        <begin position="196"/>
        <end position="264"/>
    </location>
</feature>
<dbReference type="Proteomes" id="UP000831775">
    <property type="component" value="Chromosome"/>
</dbReference>
<keyword evidence="1" id="KW-1133">Transmembrane helix</keyword>
<protein>
    <submittedName>
        <fullName evidence="3">DUF1206 domain-containing protein</fullName>
    </submittedName>
</protein>
<keyword evidence="1" id="KW-0812">Transmembrane</keyword>
<reference evidence="3 4" key="1">
    <citation type="submission" date="2022-04" db="EMBL/GenBank/DDBJ databases">
        <title>Leucobacter sp. isolated from rhizosphere of onion.</title>
        <authorList>
            <person name="Won M."/>
            <person name="Lee C.-M."/>
            <person name="Woen H.-Y."/>
            <person name="Kwon S.-W."/>
        </authorList>
    </citation>
    <scope>NUCLEOTIDE SEQUENCE [LARGE SCALE GENOMIC DNA]</scope>
    <source>
        <strain evidence="3 4">H25R-14</strain>
    </source>
</reference>
<evidence type="ECO:0000256" key="1">
    <source>
        <dbReference type="SAM" id="Phobius"/>
    </source>
</evidence>